<evidence type="ECO:0000313" key="3">
    <source>
        <dbReference type="EMBL" id="GAA1501463.1"/>
    </source>
</evidence>
<evidence type="ECO:0000256" key="1">
    <source>
        <dbReference type="ARBA" id="ARBA00022527"/>
    </source>
</evidence>
<protein>
    <recommendedName>
        <fullName evidence="2">Histidine kinase/HSP90-like ATPase domain-containing protein</fullName>
    </recommendedName>
</protein>
<dbReference type="Gene3D" id="3.30.565.10">
    <property type="entry name" value="Histidine kinase-like ATPase, C-terminal domain"/>
    <property type="match status" value="1"/>
</dbReference>
<name>A0ABN1ZNC7_9ACTN</name>
<dbReference type="SUPFAM" id="SSF55874">
    <property type="entry name" value="ATPase domain of HSP90 chaperone/DNA topoisomerase II/histidine kinase"/>
    <property type="match status" value="1"/>
</dbReference>
<dbReference type="Proteomes" id="UP001422759">
    <property type="component" value="Unassembled WGS sequence"/>
</dbReference>
<comment type="caution">
    <text evidence="3">The sequence shown here is derived from an EMBL/GenBank/DDBJ whole genome shotgun (WGS) entry which is preliminary data.</text>
</comment>
<keyword evidence="1" id="KW-0723">Serine/threonine-protein kinase</keyword>
<gene>
    <name evidence="3" type="ORF">GCM10009760_64330</name>
</gene>
<dbReference type="PANTHER" id="PTHR35526">
    <property type="entry name" value="ANTI-SIGMA-F FACTOR RSBW-RELATED"/>
    <property type="match status" value="1"/>
</dbReference>
<keyword evidence="1" id="KW-0808">Transferase</keyword>
<proteinExistence type="predicted"/>
<keyword evidence="4" id="KW-1185">Reference proteome</keyword>
<dbReference type="CDD" id="cd16936">
    <property type="entry name" value="HATPase_RsbW-like"/>
    <property type="match status" value="1"/>
</dbReference>
<evidence type="ECO:0000313" key="4">
    <source>
        <dbReference type="Proteomes" id="UP001422759"/>
    </source>
</evidence>
<reference evidence="3 4" key="1">
    <citation type="journal article" date="2019" name="Int. J. Syst. Evol. Microbiol.">
        <title>The Global Catalogue of Microorganisms (GCM) 10K type strain sequencing project: providing services to taxonomists for standard genome sequencing and annotation.</title>
        <authorList>
            <consortium name="The Broad Institute Genomics Platform"/>
            <consortium name="The Broad Institute Genome Sequencing Center for Infectious Disease"/>
            <person name="Wu L."/>
            <person name="Ma J."/>
        </authorList>
    </citation>
    <scope>NUCLEOTIDE SEQUENCE [LARGE SCALE GENOMIC DNA]</scope>
    <source>
        <strain evidence="3 4">JCM 14560</strain>
    </source>
</reference>
<sequence length="158" mass="16544">MSARPVWDILEESWTVTVGDVEAVALSRSRALAAASGWCSQPLPILVAQSIRLVVSELVTNALRHAGEAGPITVTIWLTPHKNLAVLVKDGSPEPPILSQPYDDGTAGRGLAVVAAETISWSWRAENRGGKTVSATIALPGSATARRATPASQQALTS</sequence>
<dbReference type="EMBL" id="BAAANT010000100">
    <property type="protein sequence ID" value="GAA1501463.1"/>
    <property type="molecule type" value="Genomic_DNA"/>
</dbReference>
<dbReference type="InterPro" id="IPR036890">
    <property type="entry name" value="HATPase_C_sf"/>
</dbReference>
<dbReference type="Pfam" id="PF13581">
    <property type="entry name" value="HATPase_c_2"/>
    <property type="match status" value="1"/>
</dbReference>
<organism evidence="3 4">
    <name type="scientific">Kitasatospora kazusensis</name>
    <dbReference type="NCBI Taxonomy" id="407974"/>
    <lineage>
        <taxon>Bacteria</taxon>
        <taxon>Bacillati</taxon>
        <taxon>Actinomycetota</taxon>
        <taxon>Actinomycetes</taxon>
        <taxon>Kitasatosporales</taxon>
        <taxon>Streptomycetaceae</taxon>
        <taxon>Kitasatospora</taxon>
    </lineage>
</organism>
<dbReference type="PANTHER" id="PTHR35526:SF3">
    <property type="entry name" value="ANTI-SIGMA-F FACTOR RSBW"/>
    <property type="match status" value="1"/>
</dbReference>
<evidence type="ECO:0000259" key="2">
    <source>
        <dbReference type="Pfam" id="PF13581"/>
    </source>
</evidence>
<accession>A0ABN1ZNC7</accession>
<dbReference type="InterPro" id="IPR050267">
    <property type="entry name" value="Anti-sigma-factor_SerPK"/>
</dbReference>
<feature type="domain" description="Histidine kinase/HSP90-like ATPase" evidence="2">
    <location>
        <begin position="32"/>
        <end position="136"/>
    </location>
</feature>
<keyword evidence="1" id="KW-0418">Kinase</keyword>
<dbReference type="InterPro" id="IPR003594">
    <property type="entry name" value="HATPase_dom"/>
</dbReference>